<name>W9KYE2_FUSOX</name>
<dbReference type="EMBL" id="JH717898">
    <property type="protein sequence ID" value="EWZ46103.1"/>
    <property type="molecule type" value="Genomic_DNA"/>
</dbReference>
<evidence type="ECO:0000313" key="2">
    <source>
        <dbReference type="EMBL" id="EWZ46103.1"/>
    </source>
</evidence>
<reference evidence="2" key="1">
    <citation type="submission" date="2011-06" db="EMBL/GenBank/DDBJ databases">
        <title>The Genome Sequence of Fusarium oxysporum Fo47.</title>
        <authorList>
            <consortium name="The Broad Institute Genome Sequencing Platform"/>
            <person name="Ma L.-J."/>
            <person name="Gale L.R."/>
            <person name="Schwartz D.C."/>
            <person name="Zhou S."/>
            <person name="Corby-Kistler H."/>
            <person name="Young S.K."/>
            <person name="Zeng Q."/>
            <person name="Gargeya S."/>
            <person name="Fitzgerald M."/>
            <person name="Haas B."/>
            <person name="Abouelleil A."/>
            <person name="Alvarado L."/>
            <person name="Arachchi H.M."/>
            <person name="Berlin A."/>
            <person name="Brown A."/>
            <person name="Chapman S.B."/>
            <person name="Chen Z."/>
            <person name="Dunbar C."/>
            <person name="Freedman E."/>
            <person name="Gearin G."/>
            <person name="Gellesch M."/>
            <person name="Goldberg J."/>
            <person name="Griggs A."/>
            <person name="Gujja S."/>
            <person name="Heiman D."/>
            <person name="Howarth C."/>
            <person name="Larson L."/>
            <person name="Lui A."/>
            <person name="MacDonald P.J.P."/>
            <person name="Mehta T."/>
            <person name="Montmayeur A."/>
            <person name="Murphy C."/>
            <person name="Neiman D."/>
            <person name="Pearson M."/>
            <person name="Priest M."/>
            <person name="Roberts A."/>
            <person name="Saif S."/>
            <person name="Shea T."/>
            <person name="Shenoy N."/>
            <person name="Sisk P."/>
            <person name="Stolte C."/>
            <person name="Sykes S."/>
            <person name="Wortman J."/>
            <person name="Nusbaum C."/>
            <person name="Birren B."/>
        </authorList>
    </citation>
    <scope>NUCLEOTIDE SEQUENCE [LARGE SCALE GENOMIC DNA]</scope>
    <source>
        <strain evidence="2">Fo47</strain>
    </source>
</reference>
<feature type="region of interest" description="Disordered" evidence="1">
    <location>
        <begin position="52"/>
        <end position="74"/>
    </location>
</feature>
<gene>
    <name evidence="2" type="ORF">FOZG_06286</name>
</gene>
<reference evidence="2" key="2">
    <citation type="submission" date="2012-06" db="EMBL/GenBank/DDBJ databases">
        <title>Annotation of the Genome Sequence of Fusarium oxysporum Fo47.</title>
        <authorList>
            <consortium name="The Broad Institute Genomics Platform"/>
            <person name="Ma L.-J."/>
            <person name="Corby-Kistler H."/>
            <person name="Broz K."/>
            <person name="Gale L.R."/>
            <person name="Jonkers W."/>
            <person name="O'Donnell K."/>
            <person name="Ploetz R."/>
            <person name="Steinberg C."/>
            <person name="Schwartz D.C."/>
            <person name="VanEtten H."/>
            <person name="Zhou S."/>
            <person name="Young S.K."/>
            <person name="Zeng Q."/>
            <person name="Gargeya S."/>
            <person name="Fitzgerald M."/>
            <person name="Abouelleil A."/>
            <person name="Alvarado L."/>
            <person name="Chapman S.B."/>
            <person name="Gainer-Dewar J."/>
            <person name="Goldberg J."/>
            <person name="Griggs A."/>
            <person name="Gujja S."/>
            <person name="Hansen M."/>
            <person name="Howarth C."/>
            <person name="Imamovic A."/>
            <person name="Ireland A."/>
            <person name="Larimer J."/>
            <person name="McCowan C."/>
            <person name="Murphy C."/>
            <person name="Pearson M."/>
            <person name="Poon T.W."/>
            <person name="Priest M."/>
            <person name="Roberts A."/>
            <person name="Saif S."/>
            <person name="Shea T."/>
            <person name="Sykes S."/>
            <person name="Wortman J."/>
            <person name="Nusbaum C."/>
            <person name="Birren B."/>
        </authorList>
    </citation>
    <scope>NUCLEOTIDE SEQUENCE</scope>
    <source>
        <strain evidence="2">Fo47</strain>
    </source>
</reference>
<evidence type="ECO:0000256" key="1">
    <source>
        <dbReference type="SAM" id="MobiDB-lite"/>
    </source>
</evidence>
<feature type="compositionally biased region" description="Basic and acidic residues" evidence="1">
    <location>
        <begin position="65"/>
        <end position="74"/>
    </location>
</feature>
<dbReference type="AlphaFoldDB" id="W9KYE2"/>
<dbReference type="VEuPathDB" id="FungiDB:FOZG_06286"/>
<protein>
    <submittedName>
        <fullName evidence="2">Uncharacterized protein</fullName>
    </submittedName>
</protein>
<organism evidence="2">
    <name type="scientific">Fusarium oxysporum Fo47</name>
    <dbReference type="NCBI Taxonomy" id="660027"/>
    <lineage>
        <taxon>Eukaryota</taxon>
        <taxon>Fungi</taxon>
        <taxon>Dikarya</taxon>
        <taxon>Ascomycota</taxon>
        <taxon>Pezizomycotina</taxon>
        <taxon>Sordariomycetes</taxon>
        <taxon>Hypocreomycetidae</taxon>
        <taxon>Hypocreales</taxon>
        <taxon>Nectriaceae</taxon>
        <taxon>Fusarium</taxon>
        <taxon>Fusarium oxysporum species complex</taxon>
    </lineage>
</organism>
<dbReference type="Proteomes" id="UP000030766">
    <property type="component" value="Unassembled WGS sequence"/>
</dbReference>
<dbReference type="HOGENOM" id="CLU_1643784_0_0_1"/>
<sequence length="161" mass="17827">MRPSQRSLQLAIASFVLKVMSVLEGRKEFPIFGDEGLLVHIRAAGAMPLVPDNLNKNRCPSPSGDDAKLKERESTPGAALASHRAVEEIQYVALWESIYNWCWKQTDGDHSPFALRPWEELVQLIAEDDGEKVTEAANLACTIAQVLKLVSKARGIWTLMG</sequence>
<proteinExistence type="predicted"/>
<accession>W9KYE2</accession>